<dbReference type="SUPFAM" id="SSF47413">
    <property type="entry name" value="lambda repressor-like DNA-binding domains"/>
    <property type="match status" value="1"/>
</dbReference>
<dbReference type="Gene3D" id="1.10.260.40">
    <property type="entry name" value="lambda repressor-like DNA-binding domains"/>
    <property type="match status" value="1"/>
</dbReference>
<dbReference type="InterPro" id="IPR027417">
    <property type="entry name" value="P-loop_NTPase"/>
</dbReference>
<dbReference type="PROSITE" id="PS50294">
    <property type="entry name" value="WD_REPEATS_REGION"/>
    <property type="match status" value="14"/>
</dbReference>
<sequence>MDEGRGFAAELRRLRQDRGLSLADLSAMAHYSKGYLSNVENGRKPATADLAQRLDEALEAGGELIALAAASERPRCPYRGLAAFRPEDAEWFFGRERLTAELLDRVAATVHRDVPLMVFGASGAGKSSLLSAGLRPALVRGALSPAAAKWPVLALTPTARPITALTEGISTVTGVPPEDRRTGRFTTALRTALGDGERRLVLIVDQFEELFTLCEDDAERHAFITELCALARPEHDSAPAVTLVLLGVRADYYGHCLAYPELLYAVRHNQFAVGAMSREELVTAITEPARAAKLALEPGLVEVLLRDLGMGPTGRGYEPGALPLLSHALLTTWQQRHDSALTLSGYQATGGIHGAVATTAEQVYLALDEVARDAVRRLLLRLVRVGADGEDTRRRVDRARLLAGEDDRKPGAVALRALVEARLLTLDRDTVEITHEALLSAWPRLRDWVETDRSGLRARQRMTDAAETWDRQGRGNDLVYRGATLANTREWATQHPGELAGIEHEFLAASTREAHRGTRRLRRLVAAFAVLALLAGVAAGAAFWAQAREREQRDLALAQKVVAEAPALHEANPGLAAQLVLAAYQLVPNNETRSGLLSTVARPRFTRLEHPDTITSAGFSPDGHWLVTTNDDRQVRLWNTATLADPELLAGHTGVVTSAAFHRDGRWLATGSEDGTIRLWDLAARRNPPTVLRAGGPVRSVTFSRDGAVLVAGGDDRVARMWNVADPARPSPTGTLEGHTGPVTAVVFADAHTVATADGTVRLWDLTDTGHARPLAGLGEGQGISTIAFSPDGHTLLSGGTENTARLWDLTTPHHPGPLSVLTVHTDRLYAVAFGPDGHTVATASADRTTALWDVTNLREPGLLARQTGHTDSVEAVAFAPDGHTLVTGSYDNSARIWPLPGPILTGHTELVLSVTLSPDGRVLASAGGDGTVRIWNTADLSHPAVLATLPHATKLRSLALRPDGRVLAVADSDGRIHLWNLTDPARPVPLGKLSGHTGWVRSVAFSPDGRTLLSGGEDHTARLWDVTDPGAPAGLSTMDGHADRVMAVAFSPDGRTLATASYDRTTRLWDTADLRHPIPAAVLTGHAHAVRAVTFSPDGRTLATSSWDRTTRLWDTTSNRQPRELATLTGHTGQVNIAAFSPDGRTLATAGDDATIRLWDVGHPDTPQTQAILTGHTDLIYALAFHPDGHTLASAGRDRAIHLWETSTDHATRHICDSTAPTITTAEWAARFGQSPYRPPCR</sequence>
<gene>
    <name evidence="6" type="ORF">ACFSYJ_43070</name>
</gene>
<feature type="repeat" description="WD" evidence="3">
    <location>
        <begin position="867"/>
        <end position="898"/>
    </location>
</feature>
<keyword evidence="2" id="KW-0677">Repeat</keyword>
<dbReference type="Pfam" id="PF20703">
    <property type="entry name" value="nSTAND1"/>
    <property type="match status" value="1"/>
</dbReference>
<dbReference type="InterPro" id="IPR010982">
    <property type="entry name" value="Lambda_DNA-bd_dom_sf"/>
</dbReference>
<evidence type="ECO:0000256" key="2">
    <source>
        <dbReference type="ARBA" id="ARBA00022737"/>
    </source>
</evidence>
<dbReference type="SMART" id="SM00530">
    <property type="entry name" value="HTH_XRE"/>
    <property type="match status" value="1"/>
</dbReference>
<dbReference type="PROSITE" id="PS00678">
    <property type="entry name" value="WD_REPEATS_1"/>
    <property type="match status" value="7"/>
</dbReference>
<proteinExistence type="predicted"/>
<keyword evidence="7" id="KW-1185">Reference proteome</keyword>
<evidence type="ECO:0000313" key="6">
    <source>
        <dbReference type="EMBL" id="MFD2465463.1"/>
    </source>
</evidence>
<dbReference type="InterPro" id="IPR001387">
    <property type="entry name" value="Cro/C1-type_HTH"/>
</dbReference>
<dbReference type="CDD" id="cd00093">
    <property type="entry name" value="HTH_XRE"/>
    <property type="match status" value="1"/>
</dbReference>
<feature type="repeat" description="WD" evidence="3">
    <location>
        <begin position="905"/>
        <end position="937"/>
    </location>
</feature>
<dbReference type="PANTHER" id="PTHR22847">
    <property type="entry name" value="WD40 REPEAT PROTEIN"/>
    <property type="match status" value="1"/>
</dbReference>
<dbReference type="PANTHER" id="PTHR22847:SF637">
    <property type="entry name" value="WD REPEAT DOMAIN 5B"/>
    <property type="match status" value="1"/>
</dbReference>
<feature type="repeat" description="WD" evidence="3">
    <location>
        <begin position="649"/>
        <end position="690"/>
    </location>
</feature>
<dbReference type="PRINTS" id="PR00320">
    <property type="entry name" value="GPROTEINBRPT"/>
</dbReference>
<keyword evidence="4" id="KW-0812">Transmembrane</keyword>
<dbReference type="InterPro" id="IPR019775">
    <property type="entry name" value="WD40_repeat_CS"/>
</dbReference>
<dbReference type="SUPFAM" id="SSF52540">
    <property type="entry name" value="P-loop containing nucleoside triphosphate hydrolases"/>
    <property type="match status" value="1"/>
</dbReference>
<comment type="caution">
    <text evidence="6">The sequence shown here is derived from an EMBL/GenBank/DDBJ whole genome shotgun (WGS) entry which is preliminary data.</text>
</comment>
<accession>A0ABW5GX11</accession>
<keyword evidence="4" id="KW-0472">Membrane</keyword>
<dbReference type="InterPro" id="IPR036322">
    <property type="entry name" value="WD40_repeat_dom_sf"/>
</dbReference>
<evidence type="ECO:0000256" key="3">
    <source>
        <dbReference type="PROSITE-ProRule" id="PRU00221"/>
    </source>
</evidence>
<feature type="repeat" description="WD" evidence="3">
    <location>
        <begin position="777"/>
        <end position="812"/>
    </location>
</feature>
<feature type="repeat" description="WD" evidence="3">
    <location>
        <begin position="1174"/>
        <end position="1215"/>
    </location>
</feature>
<dbReference type="Pfam" id="PF00400">
    <property type="entry name" value="WD40"/>
    <property type="match status" value="14"/>
</dbReference>
<feature type="repeat" description="WD" evidence="3">
    <location>
        <begin position="1039"/>
        <end position="1071"/>
    </location>
</feature>
<organism evidence="6 7">
    <name type="scientific">Amycolatopsis samaneae</name>
    <dbReference type="NCBI Taxonomy" id="664691"/>
    <lineage>
        <taxon>Bacteria</taxon>
        <taxon>Bacillati</taxon>
        <taxon>Actinomycetota</taxon>
        <taxon>Actinomycetes</taxon>
        <taxon>Pseudonocardiales</taxon>
        <taxon>Pseudonocardiaceae</taxon>
        <taxon>Amycolatopsis</taxon>
    </lineage>
</organism>
<feature type="repeat" description="WD" evidence="3">
    <location>
        <begin position="949"/>
        <end position="982"/>
    </location>
</feature>
<evidence type="ECO:0000256" key="1">
    <source>
        <dbReference type="ARBA" id="ARBA00022574"/>
    </source>
</evidence>
<name>A0ABW5GX11_9PSEU</name>
<keyword evidence="4" id="KW-1133">Transmembrane helix</keyword>
<evidence type="ECO:0000259" key="5">
    <source>
        <dbReference type="PROSITE" id="PS50943"/>
    </source>
</evidence>
<feature type="domain" description="HTH cro/C1-type" evidence="5">
    <location>
        <begin position="11"/>
        <end position="64"/>
    </location>
</feature>
<feature type="transmembrane region" description="Helical" evidence="4">
    <location>
        <begin position="524"/>
        <end position="545"/>
    </location>
</feature>
<dbReference type="CDD" id="cd00200">
    <property type="entry name" value="WD40"/>
    <property type="match status" value="2"/>
</dbReference>
<dbReference type="Proteomes" id="UP001597419">
    <property type="component" value="Unassembled WGS sequence"/>
</dbReference>
<feature type="repeat" description="WD" evidence="3">
    <location>
        <begin position="736"/>
        <end position="766"/>
    </location>
</feature>
<feature type="repeat" description="WD" evidence="3">
    <location>
        <begin position="607"/>
        <end position="639"/>
    </location>
</feature>
<dbReference type="SMART" id="SM00320">
    <property type="entry name" value="WD40"/>
    <property type="match status" value="14"/>
</dbReference>
<dbReference type="Gene3D" id="2.130.10.10">
    <property type="entry name" value="YVTN repeat-like/Quinoprotein amine dehydrogenase"/>
    <property type="match status" value="6"/>
</dbReference>
<dbReference type="EMBL" id="JBHUKU010000033">
    <property type="protein sequence ID" value="MFD2465463.1"/>
    <property type="molecule type" value="Genomic_DNA"/>
</dbReference>
<dbReference type="InterPro" id="IPR020472">
    <property type="entry name" value="WD40_PAC1"/>
</dbReference>
<dbReference type="InterPro" id="IPR015943">
    <property type="entry name" value="WD40/YVTN_repeat-like_dom_sf"/>
</dbReference>
<feature type="repeat" description="WD" evidence="3">
    <location>
        <begin position="822"/>
        <end position="857"/>
    </location>
</feature>
<feature type="repeat" description="WD" evidence="3">
    <location>
        <begin position="1084"/>
        <end position="1125"/>
    </location>
</feature>
<reference evidence="7" key="1">
    <citation type="journal article" date="2019" name="Int. J. Syst. Evol. Microbiol.">
        <title>The Global Catalogue of Microorganisms (GCM) 10K type strain sequencing project: providing services to taxonomists for standard genome sequencing and annotation.</title>
        <authorList>
            <consortium name="The Broad Institute Genomics Platform"/>
            <consortium name="The Broad Institute Genome Sequencing Center for Infectious Disease"/>
            <person name="Wu L."/>
            <person name="Ma J."/>
        </authorList>
    </citation>
    <scope>NUCLEOTIDE SEQUENCE [LARGE SCALE GENOMIC DNA]</scope>
    <source>
        <strain evidence="7">CGMCC 4.7643</strain>
    </source>
</reference>
<dbReference type="InterPro" id="IPR049052">
    <property type="entry name" value="nSTAND1"/>
</dbReference>
<dbReference type="SUPFAM" id="SSF50978">
    <property type="entry name" value="WD40 repeat-like"/>
    <property type="match status" value="2"/>
</dbReference>
<dbReference type="InterPro" id="IPR001680">
    <property type="entry name" value="WD40_rpt"/>
</dbReference>
<feature type="repeat" description="WD" evidence="3">
    <location>
        <begin position="1129"/>
        <end position="1170"/>
    </location>
</feature>
<dbReference type="RefSeq" id="WP_345407139.1">
    <property type="nucleotide sequence ID" value="NZ_BAABHG010000021.1"/>
</dbReference>
<evidence type="ECO:0000256" key="4">
    <source>
        <dbReference type="SAM" id="Phobius"/>
    </source>
</evidence>
<protein>
    <submittedName>
        <fullName evidence="6">Helix-turn-helix domain-containing protein</fullName>
    </submittedName>
</protein>
<keyword evidence="1 3" id="KW-0853">WD repeat</keyword>
<feature type="repeat" description="WD" evidence="3">
    <location>
        <begin position="994"/>
        <end position="1027"/>
    </location>
</feature>
<dbReference type="Pfam" id="PF13560">
    <property type="entry name" value="HTH_31"/>
    <property type="match status" value="1"/>
</dbReference>
<dbReference type="PROSITE" id="PS50082">
    <property type="entry name" value="WD_REPEATS_2"/>
    <property type="match status" value="14"/>
</dbReference>
<feature type="repeat" description="WD" evidence="3">
    <location>
        <begin position="698"/>
        <end position="724"/>
    </location>
</feature>
<evidence type="ECO:0000313" key="7">
    <source>
        <dbReference type="Proteomes" id="UP001597419"/>
    </source>
</evidence>
<dbReference type="PROSITE" id="PS50943">
    <property type="entry name" value="HTH_CROC1"/>
    <property type="match status" value="1"/>
</dbReference>